<proteinExistence type="predicted"/>
<comment type="caution">
    <text evidence="1">The sequence shown here is derived from an EMBL/GenBank/DDBJ whole genome shotgun (WGS) entry which is preliminary data.</text>
</comment>
<evidence type="ECO:0000313" key="1">
    <source>
        <dbReference type="EMBL" id="GAL84485.1"/>
    </source>
</evidence>
<name>A0A098LC10_9BACT</name>
<accession>A0A098LC10</accession>
<evidence type="ECO:0000313" key="2">
    <source>
        <dbReference type="Proteomes" id="UP000030185"/>
    </source>
</evidence>
<reference evidence="1 2" key="1">
    <citation type="submission" date="2014-09" db="EMBL/GenBank/DDBJ databases">
        <title>Sporocytophaga myxococcoides PG-01 genome sequencing.</title>
        <authorList>
            <person name="Liu L."/>
            <person name="Gao P.J."/>
            <person name="Chen G.J."/>
            <person name="Wang L.S."/>
        </authorList>
    </citation>
    <scope>NUCLEOTIDE SEQUENCE [LARGE SCALE GENOMIC DNA]</scope>
    <source>
        <strain evidence="1 2">PG-01</strain>
    </source>
</reference>
<protein>
    <submittedName>
        <fullName evidence="1">Uncharacterized protein</fullName>
    </submittedName>
</protein>
<sequence>MNQLNDKERELIKLTNHFRKKAELMIEEGTLSDEFKSVVEACERLSGIIYEHAETRKSILNKREILKNIVKDNASCPHCSSNEHLKYMALDVNEKGWKFNKYKCRRCNISFVWNRPNNPWDMLAFIDHLKADFMLKIMNNEVEEDEKMHSLEMIKQLDESLYTLKPVIEQSDLEAMEMDRKDQQVSTMIAEFTKYLQIQKILIS</sequence>
<dbReference type="Proteomes" id="UP000030185">
    <property type="component" value="Unassembled WGS sequence"/>
</dbReference>
<dbReference type="eggNOG" id="ENOG5033X98">
    <property type="taxonomic scope" value="Bacteria"/>
</dbReference>
<dbReference type="OrthoDB" id="892590at2"/>
<gene>
    <name evidence="1" type="ORF">MYP_1713</name>
</gene>
<dbReference type="EMBL" id="BBLT01000003">
    <property type="protein sequence ID" value="GAL84485.1"/>
    <property type="molecule type" value="Genomic_DNA"/>
</dbReference>
<organism evidence="1 2">
    <name type="scientific">Sporocytophaga myxococcoides</name>
    <dbReference type="NCBI Taxonomy" id="153721"/>
    <lineage>
        <taxon>Bacteria</taxon>
        <taxon>Pseudomonadati</taxon>
        <taxon>Bacteroidota</taxon>
        <taxon>Cytophagia</taxon>
        <taxon>Cytophagales</taxon>
        <taxon>Cytophagaceae</taxon>
        <taxon>Sporocytophaga</taxon>
    </lineage>
</organism>
<keyword evidence="2" id="KW-1185">Reference proteome</keyword>
<dbReference type="AlphaFoldDB" id="A0A098LC10"/>
<dbReference type="RefSeq" id="WP_045461485.1">
    <property type="nucleotide sequence ID" value="NZ_BBLT01000003.1"/>
</dbReference>